<evidence type="ECO:0000256" key="2">
    <source>
        <dbReference type="ARBA" id="ARBA00029447"/>
    </source>
</evidence>
<dbReference type="EMBL" id="JAFIRA010000009">
    <property type="protein sequence ID" value="MCJ2542380.1"/>
    <property type="molecule type" value="Genomic_DNA"/>
</dbReference>
<dbReference type="SUPFAM" id="SSF55781">
    <property type="entry name" value="GAF domain-like"/>
    <property type="match status" value="1"/>
</dbReference>
<dbReference type="SMART" id="SM00065">
    <property type="entry name" value="GAF"/>
    <property type="match status" value="1"/>
</dbReference>
<protein>
    <submittedName>
        <fullName evidence="9">GAF domain-containing protein</fullName>
    </submittedName>
</protein>
<evidence type="ECO:0000313" key="10">
    <source>
        <dbReference type="Proteomes" id="UP000830835"/>
    </source>
</evidence>
<comment type="similarity">
    <text evidence="2">Belongs to the methyl-accepting chemotaxis (MCP) protein family.</text>
</comment>
<dbReference type="InterPro" id="IPR029016">
    <property type="entry name" value="GAF-like_dom_sf"/>
</dbReference>
<keyword evidence="5" id="KW-0472">Membrane</keyword>
<accession>A0ABT0CAJ6</accession>
<feature type="domain" description="HAMP" evidence="8">
    <location>
        <begin position="411"/>
        <end position="462"/>
    </location>
</feature>
<dbReference type="PROSITE" id="PS50046">
    <property type="entry name" value="PHYTOCHROME_2"/>
    <property type="match status" value="1"/>
</dbReference>
<dbReference type="Proteomes" id="UP000830835">
    <property type="component" value="Unassembled WGS sequence"/>
</dbReference>
<dbReference type="InterPro" id="IPR003018">
    <property type="entry name" value="GAF"/>
</dbReference>
<name>A0ABT0CAJ6_THEVL</name>
<dbReference type="SMART" id="SM00283">
    <property type="entry name" value="MA"/>
    <property type="match status" value="1"/>
</dbReference>
<dbReference type="InterPro" id="IPR016132">
    <property type="entry name" value="Phyto_chromo_attachment"/>
</dbReference>
<evidence type="ECO:0000256" key="5">
    <source>
        <dbReference type="SAM" id="Phobius"/>
    </source>
</evidence>
<evidence type="ECO:0000256" key="3">
    <source>
        <dbReference type="PROSITE-ProRule" id="PRU00284"/>
    </source>
</evidence>
<reference evidence="9" key="1">
    <citation type="submission" date="2021-02" db="EMBL/GenBank/DDBJ databases">
        <title>The CRISPR/cas machinery reduction and long-range gene transfer in the hot spring cyanobacterium Synechococcus.</title>
        <authorList>
            <person name="Dvorak P."/>
            <person name="Jahodarova E."/>
            <person name="Hasler P."/>
            <person name="Poulickova A."/>
        </authorList>
    </citation>
    <scope>NUCLEOTIDE SEQUENCE</scope>
    <source>
        <strain evidence="9">Rupite</strain>
    </source>
</reference>
<dbReference type="Pfam" id="PF00015">
    <property type="entry name" value="MCPsignal"/>
    <property type="match status" value="1"/>
</dbReference>
<dbReference type="Pfam" id="PF01590">
    <property type="entry name" value="GAF"/>
    <property type="match status" value="1"/>
</dbReference>
<keyword evidence="4" id="KW-0175">Coiled coil</keyword>
<keyword evidence="1 3" id="KW-0807">Transducer</keyword>
<dbReference type="PANTHER" id="PTHR32089">
    <property type="entry name" value="METHYL-ACCEPTING CHEMOTAXIS PROTEIN MCPB"/>
    <property type="match status" value="1"/>
</dbReference>
<evidence type="ECO:0000259" key="7">
    <source>
        <dbReference type="PROSITE" id="PS50111"/>
    </source>
</evidence>
<sequence length="743" mass="81073">MVSSSRSSLSSKLQPQRKVAGSRLAPAISLSLGLSSLLFAISAGTVARTYFGFNPTISRQFTLQNLSDQVIYLDEVLTMSARMGAATGDLAWEERYKSHVPQLDEVLAEIEQLDPVSYEAYAAQTTEANIKLVDWEVEAFDLIRAGEQEQAFEVLHSPEYEEQKRIYAEGINQTIEEIRSNIQASLLLYEQELLRSLILSGISFPILLVSWGTILILVRNFVRERNETYERQVSDTRLAQRFADIARIRQDQELIDPLTDLLSEIQQRYGAERVAVYRLTQPEEAQVIAEARGNRQTSTLGTQLSGIPAPIQQALNNGQVYAFSQVPTAELSADYIQVLATAQLKAEMVAPVMRGDEPYGFLVVGRAQSHNWSEEEQDNLAELANRLGQALSNLGALEQKAVAAQERERAEALQKELLQLINDVMEASQGDLTVRAQLTAGQIGIVADFFNAIIESLRDIVTQVQQAAGQVNNSIGSNEVAIRELADAALKQATQIGETLRSVEQMTLSIQEVAEKAQQAAAVSESAAATATASSLTMDRTVQNILQLRETVAETAKKVKRLGESSQQISKVVSLINQIALKTNLLAVNASIEAARAGEEGRGFAVVAEEVGALAAQSAEATREIERIVEGIQRETGEVVQAMETGTSQVVEGTRLVEDAKQSLGQIVEVSRQVNQLFQAIAQSTDSQADASQMVRQLMEQIASIATHTSEASQQVANSLQDTVAVARKLQTSVSTFKVGEAV</sequence>
<evidence type="ECO:0000313" key="9">
    <source>
        <dbReference type="EMBL" id="MCJ2542380.1"/>
    </source>
</evidence>
<dbReference type="RefSeq" id="WP_244349610.1">
    <property type="nucleotide sequence ID" value="NZ_JAFIRA010000009.1"/>
</dbReference>
<dbReference type="InterPro" id="IPR004089">
    <property type="entry name" value="MCPsignal_dom"/>
</dbReference>
<feature type="transmembrane region" description="Helical" evidence="5">
    <location>
        <begin position="197"/>
        <end position="218"/>
    </location>
</feature>
<dbReference type="SUPFAM" id="SSF58104">
    <property type="entry name" value="Methyl-accepting chemotaxis protein (MCP) signaling domain"/>
    <property type="match status" value="1"/>
</dbReference>
<dbReference type="Gene3D" id="3.30.450.40">
    <property type="match status" value="1"/>
</dbReference>
<dbReference type="PROSITE" id="PS50885">
    <property type="entry name" value="HAMP"/>
    <property type="match status" value="1"/>
</dbReference>
<evidence type="ECO:0000259" key="8">
    <source>
        <dbReference type="PROSITE" id="PS50885"/>
    </source>
</evidence>
<evidence type="ECO:0000259" key="6">
    <source>
        <dbReference type="PROSITE" id="PS50046"/>
    </source>
</evidence>
<evidence type="ECO:0000256" key="1">
    <source>
        <dbReference type="ARBA" id="ARBA00023224"/>
    </source>
</evidence>
<keyword evidence="5" id="KW-1133">Transmembrane helix</keyword>
<gene>
    <name evidence="9" type="ORF">JX360_05570</name>
</gene>
<dbReference type="PROSITE" id="PS50111">
    <property type="entry name" value="CHEMOTAXIS_TRANSDUC_2"/>
    <property type="match status" value="1"/>
</dbReference>
<organism evidence="9 10">
    <name type="scientific">Thermostichus vulcanus str. 'Rupite'</name>
    <dbReference type="NCBI Taxonomy" id="2813851"/>
    <lineage>
        <taxon>Bacteria</taxon>
        <taxon>Bacillati</taxon>
        <taxon>Cyanobacteriota</taxon>
        <taxon>Cyanophyceae</taxon>
        <taxon>Thermostichales</taxon>
        <taxon>Thermostichaceae</taxon>
        <taxon>Thermostichus</taxon>
    </lineage>
</organism>
<dbReference type="CDD" id="cd11386">
    <property type="entry name" value="MCP_signal"/>
    <property type="match status" value="1"/>
</dbReference>
<proteinExistence type="inferred from homology"/>
<comment type="caution">
    <text evidence="9">The sequence shown here is derived from an EMBL/GenBank/DDBJ whole genome shotgun (WGS) entry which is preliminary data.</text>
</comment>
<dbReference type="PANTHER" id="PTHR32089:SF114">
    <property type="entry name" value="METHYL-ACCEPTING CHEMOTAXIS PROTEIN MCPB"/>
    <property type="match status" value="1"/>
</dbReference>
<dbReference type="Gene3D" id="1.10.287.950">
    <property type="entry name" value="Methyl-accepting chemotaxis protein"/>
    <property type="match status" value="1"/>
</dbReference>
<keyword evidence="5" id="KW-0812">Transmembrane</keyword>
<keyword evidence="10" id="KW-1185">Reference proteome</keyword>
<feature type="domain" description="Phytochrome chromophore attachment site" evidence="6">
    <location>
        <begin position="253"/>
        <end position="386"/>
    </location>
</feature>
<dbReference type="InterPro" id="IPR003660">
    <property type="entry name" value="HAMP_dom"/>
</dbReference>
<feature type="coiled-coil region" evidence="4">
    <location>
        <begin position="373"/>
        <end position="430"/>
    </location>
</feature>
<evidence type="ECO:0000256" key="4">
    <source>
        <dbReference type="SAM" id="Coils"/>
    </source>
</evidence>
<feature type="domain" description="Methyl-accepting transducer" evidence="7">
    <location>
        <begin position="467"/>
        <end position="703"/>
    </location>
</feature>